<evidence type="ECO:0000256" key="3">
    <source>
        <dbReference type="ARBA" id="ARBA00022679"/>
    </source>
</evidence>
<dbReference type="GO" id="GO:0005829">
    <property type="term" value="C:cytosol"/>
    <property type="evidence" value="ECO:0007669"/>
    <property type="project" value="TreeGrafter"/>
</dbReference>
<feature type="domain" description="Formyl transferase C-terminal" evidence="7">
    <location>
        <begin position="207"/>
        <end position="305"/>
    </location>
</feature>
<organism evidence="8 9">
    <name type="scientific">Dialister pneumosintes</name>
    <dbReference type="NCBI Taxonomy" id="39950"/>
    <lineage>
        <taxon>Bacteria</taxon>
        <taxon>Bacillati</taxon>
        <taxon>Bacillota</taxon>
        <taxon>Negativicutes</taxon>
        <taxon>Veillonellales</taxon>
        <taxon>Veillonellaceae</taxon>
        <taxon>Dialister</taxon>
    </lineage>
</organism>
<comment type="catalytic activity">
    <reaction evidence="5">
        <text>L-methionyl-tRNA(fMet) + (6R)-10-formyltetrahydrofolate = N-formyl-L-methionyl-tRNA(fMet) + (6S)-5,6,7,8-tetrahydrofolate + H(+)</text>
        <dbReference type="Rhea" id="RHEA:24380"/>
        <dbReference type="Rhea" id="RHEA-COMP:9952"/>
        <dbReference type="Rhea" id="RHEA-COMP:9953"/>
        <dbReference type="ChEBI" id="CHEBI:15378"/>
        <dbReference type="ChEBI" id="CHEBI:57453"/>
        <dbReference type="ChEBI" id="CHEBI:78530"/>
        <dbReference type="ChEBI" id="CHEBI:78844"/>
        <dbReference type="ChEBI" id="CHEBI:195366"/>
        <dbReference type="EC" id="2.1.2.9"/>
    </reaction>
</comment>
<dbReference type="Proteomes" id="UP000094757">
    <property type="component" value="Chromosome"/>
</dbReference>
<keyword evidence="4 5" id="KW-0648">Protein biosynthesis</keyword>
<comment type="similarity">
    <text evidence="1 5">Belongs to the Fmt family.</text>
</comment>
<dbReference type="InterPro" id="IPR041711">
    <property type="entry name" value="Met-tRNA-FMT_N"/>
</dbReference>
<feature type="domain" description="Formyl transferase N-terminal" evidence="6">
    <location>
        <begin position="7"/>
        <end position="183"/>
    </location>
</feature>
<feature type="binding site" evidence="5">
    <location>
        <begin position="113"/>
        <end position="116"/>
    </location>
    <ligand>
        <name>(6S)-5,6,7,8-tetrahydrofolate</name>
        <dbReference type="ChEBI" id="CHEBI:57453"/>
    </ligand>
</feature>
<accession>A0A1B3WDA4</accession>
<dbReference type="PANTHER" id="PTHR11138:SF5">
    <property type="entry name" value="METHIONYL-TRNA FORMYLTRANSFERASE, MITOCHONDRIAL"/>
    <property type="match status" value="1"/>
</dbReference>
<dbReference type="AlphaFoldDB" id="A0A1B3WDA4"/>
<protein>
    <recommendedName>
        <fullName evidence="2 5">Methionyl-tRNA formyltransferase</fullName>
        <ecNumber evidence="2 5">2.1.2.9</ecNumber>
    </recommendedName>
</protein>
<dbReference type="EMBL" id="CP017037">
    <property type="protein sequence ID" value="AOH38941.1"/>
    <property type="molecule type" value="Genomic_DNA"/>
</dbReference>
<comment type="function">
    <text evidence="5">Attaches a formyl group to the free amino group of methionyl-tRNA(fMet). The formyl group appears to play a dual role in the initiator identity of N-formylmethionyl-tRNA by promoting its recognition by IF2 and preventing the misappropriation of this tRNA by the elongation apparatus.</text>
</comment>
<evidence type="ECO:0000313" key="9">
    <source>
        <dbReference type="Proteomes" id="UP000094757"/>
    </source>
</evidence>
<dbReference type="SUPFAM" id="SSF53328">
    <property type="entry name" value="Formyltransferase"/>
    <property type="match status" value="1"/>
</dbReference>
<name>A0A1B3WDA4_9FIRM</name>
<dbReference type="InterPro" id="IPR011034">
    <property type="entry name" value="Formyl_transferase-like_C_sf"/>
</dbReference>
<dbReference type="InterPro" id="IPR036477">
    <property type="entry name" value="Formyl_transf_N_sf"/>
</dbReference>
<evidence type="ECO:0000313" key="8">
    <source>
        <dbReference type="EMBL" id="AOH38941.1"/>
    </source>
</evidence>
<dbReference type="GO" id="GO:0004479">
    <property type="term" value="F:methionyl-tRNA formyltransferase activity"/>
    <property type="evidence" value="ECO:0007669"/>
    <property type="project" value="UniProtKB-UniRule"/>
</dbReference>
<reference evidence="9" key="1">
    <citation type="submission" date="2016-08" db="EMBL/GenBank/DDBJ databases">
        <authorList>
            <person name="Holder M.E."/>
            <person name="Ajami N.J."/>
            <person name="Petrosino J.F."/>
        </authorList>
    </citation>
    <scope>NUCLEOTIDE SEQUENCE [LARGE SCALE GENOMIC DNA]</scope>
    <source>
        <strain evidence="9">F0677</strain>
    </source>
</reference>
<dbReference type="Pfam" id="PF02911">
    <property type="entry name" value="Formyl_trans_C"/>
    <property type="match status" value="1"/>
</dbReference>
<sequence>MNRNKLKIVFMGTPSFAIPALKLIFENGYEPIAVYTQPDRINGRGKKINFSPVKTFALEKNIPVYQPLCFGEEELTQLKNLQPDLLIVIAYGKILPKAVLDIPAYGAINVHASLLPQYRGAAPIQRAIIDGKTETGITIMKLDVGMDTGDMLIQKKVQITPHMTAGELFDLLSKQGAQLLVKILSNLPYYLKNAIPQIEENATYAEKITKSMGKISWDQEAQVLDSLCRGIYPSPGAYAFFRGKRVKIHKTTYEPNDKKNVMPGTIVSLENQIISVQTKNGLLKIIEIQPENHKKMSAADFINGYQVKINDQLE</sequence>
<evidence type="ECO:0000256" key="2">
    <source>
        <dbReference type="ARBA" id="ARBA00012261"/>
    </source>
</evidence>
<keyword evidence="3 5" id="KW-0808">Transferase</keyword>
<evidence type="ECO:0000259" key="7">
    <source>
        <dbReference type="Pfam" id="PF02911"/>
    </source>
</evidence>
<dbReference type="InterPro" id="IPR002376">
    <property type="entry name" value="Formyl_transf_N"/>
</dbReference>
<dbReference type="CDD" id="cd08704">
    <property type="entry name" value="Met_tRNA_FMT_C"/>
    <property type="match status" value="1"/>
</dbReference>
<dbReference type="CDD" id="cd08646">
    <property type="entry name" value="FMT_core_Met-tRNA-FMT_N"/>
    <property type="match status" value="1"/>
</dbReference>
<evidence type="ECO:0000256" key="1">
    <source>
        <dbReference type="ARBA" id="ARBA00010699"/>
    </source>
</evidence>
<dbReference type="HAMAP" id="MF_00182">
    <property type="entry name" value="Formyl_trans"/>
    <property type="match status" value="1"/>
</dbReference>
<dbReference type="STRING" id="39950.BCB69_02505"/>
<dbReference type="EC" id="2.1.2.9" evidence="2 5"/>
<gene>
    <name evidence="5" type="primary">fmt</name>
    <name evidence="8" type="ORF">BCB69_02505</name>
</gene>
<dbReference type="InterPro" id="IPR005793">
    <property type="entry name" value="Formyl_trans_C"/>
</dbReference>
<dbReference type="KEGG" id="dpn:BCB69_02505"/>
<dbReference type="Pfam" id="PF00551">
    <property type="entry name" value="Formyl_trans_N"/>
    <property type="match status" value="1"/>
</dbReference>
<evidence type="ECO:0000256" key="5">
    <source>
        <dbReference type="HAMAP-Rule" id="MF_00182"/>
    </source>
</evidence>
<dbReference type="SUPFAM" id="SSF50486">
    <property type="entry name" value="FMT C-terminal domain-like"/>
    <property type="match status" value="1"/>
</dbReference>
<dbReference type="InterPro" id="IPR044135">
    <property type="entry name" value="Met-tRNA-FMT_C"/>
</dbReference>
<evidence type="ECO:0000259" key="6">
    <source>
        <dbReference type="Pfam" id="PF00551"/>
    </source>
</evidence>
<dbReference type="InterPro" id="IPR005794">
    <property type="entry name" value="Fmt"/>
</dbReference>
<dbReference type="RefSeq" id="WP_069176926.1">
    <property type="nucleotide sequence ID" value="NZ_CP017037.1"/>
</dbReference>
<dbReference type="FunFam" id="3.40.50.12230:FF:000001">
    <property type="entry name" value="Methionyl-tRNA formyltransferase"/>
    <property type="match status" value="1"/>
</dbReference>
<evidence type="ECO:0000256" key="4">
    <source>
        <dbReference type="ARBA" id="ARBA00022917"/>
    </source>
</evidence>
<dbReference type="PANTHER" id="PTHR11138">
    <property type="entry name" value="METHIONYL-TRNA FORMYLTRANSFERASE"/>
    <property type="match status" value="1"/>
</dbReference>
<dbReference type="Gene3D" id="3.40.50.12230">
    <property type="match status" value="1"/>
</dbReference>
<proteinExistence type="inferred from homology"/>
<dbReference type="NCBIfam" id="TIGR00460">
    <property type="entry name" value="fmt"/>
    <property type="match status" value="1"/>
</dbReference>